<dbReference type="PANTHER" id="PTHR32196">
    <property type="entry name" value="ABC TRANSPORTER PERMEASE PROTEIN YPHD-RELATED-RELATED"/>
    <property type="match status" value="1"/>
</dbReference>
<feature type="transmembrane region" description="Helical" evidence="11">
    <location>
        <begin position="375"/>
        <end position="394"/>
    </location>
</feature>
<keyword evidence="7 11" id="KW-1133">Transmembrane helix</keyword>
<feature type="transmembrane region" description="Helical" evidence="11">
    <location>
        <begin position="264"/>
        <end position="286"/>
    </location>
</feature>
<feature type="transmembrane region" description="Helical" evidence="11">
    <location>
        <begin position="125"/>
        <end position="148"/>
    </location>
</feature>
<evidence type="ECO:0000256" key="2">
    <source>
        <dbReference type="ARBA" id="ARBA00022448"/>
    </source>
</evidence>
<evidence type="ECO:0000256" key="10">
    <source>
        <dbReference type="ARBA" id="ARBA00035686"/>
    </source>
</evidence>
<keyword evidence="2" id="KW-0813">Transport</keyword>
<evidence type="ECO:0000256" key="4">
    <source>
        <dbReference type="ARBA" id="ARBA00022519"/>
    </source>
</evidence>
<dbReference type="CDD" id="cd06579">
    <property type="entry name" value="TM_PBP1_transp_AraH_like"/>
    <property type="match status" value="1"/>
</dbReference>
<keyword evidence="13" id="KW-1185">Reference proteome</keyword>
<feature type="transmembrane region" description="Helical" evidence="11">
    <location>
        <begin position="315"/>
        <end position="338"/>
    </location>
</feature>
<dbReference type="Pfam" id="PF02653">
    <property type="entry name" value="BPD_transp_2"/>
    <property type="match status" value="1"/>
</dbReference>
<gene>
    <name evidence="12" type="ORF">NP064_11535</name>
</gene>
<dbReference type="PANTHER" id="PTHR32196:SF32">
    <property type="entry name" value="XYLOSE TRANSPORT SYSTEM PERMEASE PROTEIN XYLH"/>
    <property type="match status" value="1"/>
</dbReference>
<evidence type="ECO:0000256" key="7">
    <source>
        <dbReference type="ARBA" id="ARBA00022989"/>
    </source>
</evidence>
<accession>A0ABY5KVB6</accession>
<keyword evidence="5" id="KW-0762">Sugar transport</keyword>
<sequence>MSAPTVRPATPPPSSTPLAGAVEQPTLAEAVQAYWRRVRGGDMGSLPAILALAVLAGVFVLLKPQTFPSVLNIANLFQQGAVVATIAMGLVFVLLLGEIDLSAGFASGVCGAVLAVTLRDFGWPWYAALAVAILTGVAIGLMLGLLVARVGIPSFVATLAAFLAFQGIVLLIIGSGGNVPVTDPVIVAIQNRNVPPLLGWVLAGIAVASYAVASLRTWSVRRSRGLLTPPWGLVVAKIVVLAVVVLGLVGALNQERSLNPARTSLQGVPIVVPIIAVIALVLGFVLTRTAFGRHVYAVGGNAEATRRAGIAVKKVRIVCFMTCSTMAAVAGVFAASRATSVDPNAGGSNVLLYAVGAAVIGGTSLFGGKGRIIDALIGGAVIAVIDNGMGLLGYSAGVKYVVTGAVLAAAAGVDALSRRRARATGSA</sequence>
<evidence type="ECO:0000256" key="3">
    <source>
        <dbReference type="ARBA" id="ARBA00022475"/>
    </source>
</evidence>
<comment type="function">
    <text evidence="9">Part of the binding-protein-dependent transport system for D-xylose. Probably responsible for the translocation of the substrate across the membrane.</text>
</comment>
<feature type="transmembrane region" description="Helical" evidence="11">
    <location>
        <begin position="350"/>
        <end position="368"/>
    </location>
</feature>
<evidence type="ECO:0000256" key="8">
    <source>
        <dbReference type="ARBA" id="ARBA00023136"/>
    </source>
</evidence>
<comment type="subcellular location">
    <subcellularLocation>
        <location evidence="1">Cell membrane</location>
        <topology evidence="1">Multi-pass membrane protein</topology>
    </subcellularLocation>
</comment>
<keyword evidence="6 11" id="KW-0812">Transmembrane</keyword>
<proteinExistence type="predicted"/>
<evidence type="ECO:0000313" key="13">
    <source>
        <dbReference type="Proteomes" id="UP001316189"/>
    </source>
</evidence>
<feature type="transmembrane region" description="Helical" evidence="11">
    <location>
        <begin position="230"/>
        <end position="252"/>
    </location>
</feature>
<evidence type="ECO:0000256" key="5">
    <source>
        <dbReference type="ARBA" id="ARBA00022597"/>
    </source>
</evidence>
<keyword evidence="8 11" id="KW-0472">Membrane</keyword>
<protein>
    <recommendedName>
        <fullName evidence="10">Xylose transport system permease protein XylH</fullName>
    </recommendedName>
</protein>
<feature type="transmembrane region" description="Helical" evidence="11">
    <location>
        <begin position="155"/>
        <end position="177"/>
    </location>
</feature>
<dbReference type="InterPro" id="IPR001851">
    <property type="entry name" value="ABC_transp_permease"/>
</dbReference>
<evidence type="ECO:0000256" key="1">
    <source>
        <dbReference type="ARBA" id="ARBA00004651"/>
    </source>
</evidence>
<evidence type="ECO:0000256" key="11">
    <source>
        <dbReference type="SAM" id="Phobius"/>
    </source>
</evidence>
<name>A0ABY5KVB6_9CELL</name>
<evidence type="ECO:0000256" key="9">
    <source>
        <dbReference type="ARBA" id="ARBA00035611"/>
    </source>
</evidence>
<organism evidence="12 13">
    <name type="scientific">Cellulomonas chengniuliangii</name>
    <dbReference type="NCBI Taxonomy" id="2968084"/>
    <lineage>
        <taxon>Bacteria</taxon>
        <taxon>Bacillati</taxon>
        <taxon>Actinomycetota</taxon>
        <taxon>Actinomycetes</taxon>
        <taxon>Micrococcales</taxon>
        <taxon>Cellulomonadaceae</taxon>
        <taxon>Cellulomonas</taxon>
    </lineage>
</organism>
<keyword evidence="3" id="KW-1003">Cell membrane</keyword>
<dbReference type="RefSeq" id="WP_227569514.1">
    <property type="nucleotide sequence ID" value="NZ_CP101988.1"/>
</dbReference>
<feature type="transmembrane region" description="Helical" evidence="11">
    <location>
        <begin position="76"/>
        <end position="96"/>
    </location>
</feature>
<feature type="transmembrane region" description="Helical" evidence="11">
    <location>
        <begin position="46"/>
        <end position="64"/>
    </location>
</feature>
<evidence type="ECO:0000256" key="6">
    <source>
        <dbReference type="ARBA" id="ARBA00022692"/>
    </source>
</evidence>
<keyword evidence="4" id="KW-0997">Cell inner membrane</keyword>
<evidence type="ECO:0000313" key="12">
    <source>
        <dbReference type="EMBL" id="UUI74427.1"/>
    </source>
</evidence>
<feature type="transmembrane region" description="Helical" evidence="11">
    <location>
        <begin position="197"/>
        <end position="218"/>
    </location>
</feature>
<dbReference type="EMBL" id="CP101988">
    <property type="protein sequence ID" value="UUI74427.1"/>
    <property type="molecule type" value="Genomic_DNA"/>
</dbReference>
<dbReference type="Proteomes" id="UP001316189">
    <property type="component" value="Chromosome"/>
</dbReference>
<reference evidence="12 13" key="1">
    <citation type="submission" date="2022-07" db="EMBL/GenBank/DDBJ databases">
        <title>Novel species in genus cellulomonas.</title>
        <authorList>
            <person name="Ye L."/>
        </authorList>
    </citation>
    <scope>NUCLEOTIDE SEQUENCE [LARGE SCALE GENOMIC DNA]</scope>
    <source>
        <strain evidence="13">zg-Y338</strain>
    </source>
</reference>